<evidence type="ECO:0000256" key="2">
    <source>
        <dbReference type="ARBA" id="ARBA00022618"/>
    </source>
</evidence>
<dbReference type="InterPro" id="IPR012310">
    <property type="entry name" value="DNA_ligase_ATP-dep_cent"/>
</dbReference>
<dbReference type="GO" id="GO:0006281">
    <property type="term" value="P:DNA repair"/>
    <property type="evidence" value="ECO:0007669"/>
    <property type="project" value="UniProtKB-UniRule"/>
</dbReference>
<keyword evidence="6 14" id="KW-0227">DNA damage</keyword>
<feature type="binding site" evidence="14">
    <location>
        <position position="263"/>
    </location>
    <ligand>
        <name>ATP</name>
        <dbReference type="ChEBI" id="CHEBI:30616"/>
    </ligand>
</feature>
<dbReference type="InterPro" id="IPR022865">
    <property type="entry name" value="DNA_ligae_ATP-dep_bac/arc"/>
</dbReference>
<dbReference type="GO" id="GO:0003677">
    <property type="term" value="F:DNA binding"/>
    <property type="evidence" value="ECO:0007669"/>
    <property type="project" value="InterPro"/>
</dbReference>
<dbReference type="GO" id="GO:0003910">
    <property type="term" value="F:DNA ligase (ATP) activity"/>
    <property type="evidence" value="ECO:0007669"/>
    <property type="project" value="UniProtKB-UniRule"/>
</dbReference>
<keyword evidence="1 14" id="KW-0436">Ligase</keyword>
<feature type="active site" description="N6-AMP-lysine intermediate" evidence="14">
    <location>
        <position position="214"/>
    </location>
</feature>
<dbReference type="GO" id="GO:0071897">
    <property type="term" value="P:DNA biosynthetic process"/>
    <property type="evidence" value="ECO:0007669"/>
    <property type="project" value="InterPro"/>
</dbReference>
<evidence type="ECO:0000256" key="7">
    <source>
        <dbReference type="ARBA" id="ARBA00022840"/>
    </source>
</evidence>
<dbReference type="Pfam" id="PF04679">
    <property type="entry name" value="DNA_ligase_A_C"/>
    <property type="match status" value="1"/>
</dbReference>
<evidence type="ECO:0000256" key="1">
    <source>
        <dbReference type="ARBA" id="ARBA00022598"/>
    </source>
</evidence>
<dbReference type="PROSITE" id="PS50160">
    <property type="entry name" value="DNA_LIGASE_A3"/>
    <property type="match status" value="1"/>
</dbReference>
<reference evidence="19" key="1">
    <citation type="submission" date="2021-01" db="EMBL/GenBank/DDBJ databases">
        <title>Whole genome shotgun sequence of Actinoplanes nipponensis NBRC 14063.</title>
        <authorList>
            <person name="Komaki H."/>
            <person name="Tamura T."/>
        </authorList>
    </citation>
    <scope>NUCLEOTIDE SEQUENCE</scope>
    <source>
        <strain evidence="19">NBRC 14063</strain>
    </source>
</reference>
<dbReference type="Gene3D" id="1.10.3260.10">
    <property type="entry name" value="DNA ligase, ATP-dependent, N-terminal domain"/>
    <property type="match status" value="1"/>
</dbReference>
<accession>A0A919JL97</accession>
<gene>
    <name evidence="19" type="primary">ligB</name>
    <name evidence="14" type="synonym">lig</name>
    <name evidence="19" type="ORF">Ani05nite_61650</name>
</gene>
<dbReference type="InterPro" id="IPR036599">
    <property type="entry name" value="DNA_ligase_N_sf"/>
</dbReference>
<evidence type="ECO:0000256" key="3">
    <source>
        <dbReference type="ARBA" id="ARBA00022705"/>
    </source>
</evidence>
<feature type="domain" description="ATP-dependent DNA ligase family profile" evidence="18">
    <location>
        <begin position="305"/>
        <end position="419"/>
    </location>
</feature>
<protein>
    <recommendedName>
        <fullName evidence="14">Probable DNA ligase</fullName>
        <ecNumber evidence="14">6.5.1.1</ecNumber>
    </recommendedName>
    <alternativeName>
        <fullName evidence="14">Polydeoxyribonucleotide synthase [ATP]</fullName>
    </alternativeName>
</protein>
<keyword evidence="4 14" id="KW-0479">Metal-binding</keyword>
<dbReference type="SUPFAM" id="SSF117018">
    <property type="entry name" value="ATP-dependent DNA ligase DNA-binding domain"/>
    <property type="match status" value="1"/>
</dbReference>
<dbReference type="GO" id="GO:0046872">
    <property type="term" value="F:metal ion binding"/>
    <property type="evidence" value="ECO:0007669"/>
    <property type="project" value="UniProtKB-KW"/>
</dbReference>
<evidence type="ECO:0000313" key="19">
    <source>
        <dbReference type="EMBL" id="GIE52631.1"/>
    </source>
</evidence>
<feature type="binding site" evidence="14">
    <location>
        <position position="219"/>
    </location>
    <ligand>
        <name>ATP</name>
        <dbReference type="ChEBI" id="CHEBI:30616"/>
    </ligand>
</feature>
<feature type="binding site" evidence="14">
    <location>
        <position position="212"/>
    </location>
    <ligand>
        <name>ATP</name>
        <dbReference type="ChEBI" id="CHEBI:30616"/>
    </ligand>
</feature>
<dbReference type="InterPro" id="IPR016059">
    <property type="entry name" value="DNA_ligase_ATP-dep_CS"/>
</dbReference>
<keyword evidence="2 14" id="KW-0132">Cell division</keyword>
<dbReference type="AlphaFoldDB" id="A0A919JL97"/>
<dbReference type="InterPro" id="IPR000977">
    <property type="entry name" value="DNA_ligase_ATP-dep"/>
</dbReference>
<feature type="binding site" evidence="14">
    <location>
        <position position="385"/>
    </location>
    <ligand>
        <name>ATP</name>
        <dbReference type="ChEBI" id="CHEBI:30616"/>
    </ligand>
</feature>
<dbReference type="RefSeq" id="WP_239130794.1">
    <property type="nucleotide sequence ID" value="NZ_BAAAYJ010000073.1"/>
</dbReference>
<evidence type="ECO:0000256" key="5">
    <source>
        <dbReference type="ARBA" id="ARBA00022741"/>
    </source>
</evidence>
<dbReference type="GO" id="GO:0005524">
    <property type="term" value="F:ATP binding"/>
    <property type="evidence" value="ECO:0007669"/>
    <property type="project" value="UniProtKB-UniRule"/>
</dbReference>
<proteinExistence type="inferred from homology"/>
<evidence type="ECO:0000256" key="11">
    <source>
        <dbReference type="ARBA" id="ARBA00023306"/>
    </source>
</evidence>
<feature type="region of interest" description="Disordered" evidence="17">
    <location>
        <begin position="269"/>
        <end position="299"/>
    </location>
</feature>
<keyword evidence="11 14" id="KW-0131">Cell cycle</keyword>
<dbReference type="PANTHER" id="PTHR45674">
    <property type="entry name" value="DNA LIGASE 1/3 FAMILY MEMBER"/>
    <property type="match status" value="1"/>
</dbReference>
<dbReference type="GO" id="GO:0006310">
    <property type="term" value="P:DNA recombination"/>
    <property type="evidence" value="ECO:0007669"/>
    <property type="project" value="UniProtKB-UniRule"/>
</dbReference>
<dbReference type="InterPro" id="IPR012309">
    <property type="entry name" value="DNA_ligase_ATP-dep_C"/>
</dbReference>
<evidence type="ECO:0000256" key="15">
    <source>
        <dbReference type="RuleBase" id="RU000617"/>
    </source>
</evidence>
<dbReference type="InterPro" id="IPR012308">
    <property type="entry name" value="DNA_ligase_ATP-dep_N"/>
</dbReference>
<dbReference type="Gene3D" id="2.40.50.140">
    <property type="entry name" value="Nucleic acid-binding proteins"/>
    <property type="match status" value="1"/>
</dbReference>
<feature type="binding site" evidence="14">
    <location>
        <position position="379"/>
    </location>
    <ligand>
        <name>ATP</name>
        <dbReference type="ChEBI" id="CHEBI:30616"/>
    </ligand>
</feature>
<evidence type="ECO:0000256" key="8">
    <source>
        <dbReference type="ARBA" id="ARBA00022842"/>
    </source>
</evidence>
<evidence type="ECO:0000256" key="13">
    <source>
        <dbReference type="ARBA" id="ARBA00054532"/>
    </source>
</evidence>
<dbReference type="InterPro" id="IPR050191">
    <property type="entry name" value="ATP-dep_DNA_ligase"/>
</dbReference>
<dbReference type="InterPro" id="IPR012340">
    <property type="entry name" value="NA-bd_OB-fold"/>
</dbReference>
<keyword evidence="20" id="KW-1185">Reference proteome</keyword>
<keyword evidence="10 14" id="KW-0234">DNA repair</keyword>
<evidence type="ECO:0000256" key="17">
    <source>
        <dbReference type="SAM" id="MobiDB-lite"/>
    </source>
</evidence>
<evidence type="ECO:0000256" key="9">
    <source>
        <dbReference type="ARBA" id="ARBA00023172"/>
    </source>
</evidence>
<dbReference type="Proteomes" id="UP000647172">
    <property type="component" value="Unassembled WGS sequence"/>
</dbReference>
<name>A0A919JL97_9ACTN</name>
<feature type="binding site" evidence="14">
    <location>
        <position position="307"/>
    </location>
    <ligand>
        <name>ATP</name>
        <dbReference type="ChEBI" id="CHEBI:30616"/>
    </ligand>
</feature>
<keyword evidence="8 14" id="KW-0460">Magnesium</keyword>
<dbReference type="GO" id="GO:0051301">
    <property type="term" value="P:cell division"/>
    <property type="evidence" value="ECO:0007669"/>
    <property type="project" value="UniProtKB-KW"/>
</dbReference>
<evidence type="ECO:0000256" key="14">
    <source>
        <dbReference type="HAMAP-Rule" id="MF_00407"/>
    </source>
</evidence>
<keyword evidence="9 14" id="KW-0233">DNA recombination</keyword>
<dbReference type="PANTHER" id="PTHR45674:SF13">
    <property type="entry name" value="DNA LIGASE-RELATED"/>
    <property type="match status" value="1"/>
</dbReference>
<comment type="function">
    <text evidence="13 14">DNA ligase that seals nicks in double-stranded DNA during DNA replication, DNA recombination and DNA repair.</text>
</comment>
<evidence type="ECO:0000256" key="16">
    <source>
        <dbReference type="RuleBase" id="RU004196"/>
    </source>
</evidence>
<evidence type="ECO:0000313" key="20">
    <source>
        <dbReference type="Proteomes" id="UP000647172"/>
    </source>
</evidence>
<evidence type="ECO:0000256" key="10">
    <source>
        <dbReference type="ARBA" id="ARBA00023204"/>
    </source>
</evidence>
<dbReference type="Pfam" id="PF04675">
    <property type="entry name" value="DNA_ligase_A_N"/>
    <property type="match status" value="1"/>
</dbReference>
<evidence type="ECO:0000256" key="12">
    <source>
        <dbReference type="ARBA" id="ARBA00034003"/>
    </source>
</evidence>
<evidence type="ECO:0000256" key="6">
    <source>
        <dbReference type="ARBA" id="ARBA00022763"/>
    </source>
</evidence>
<evidence type="ECO:0000259" key="18">
    <source>
        <dbReference type="PROSITE" id="PS50160"/>
    </source>
</evidence>
<dbReference type="FunFam" id="2.40.50.140:FF:000163">
    <property type="entry name" value="Probable DNA ligase"/>
    <property type="match status" value="1"/>
</dbReference>
<dbReference type="CDD" id="cd07972">
    <property type="entry name" value="OBF_DNA_ligase_Arch_LigB"/>
    <property type="match status" value="1"/>
</dbReference>
<dbReference type="HAMAP" id="MF_00407">
    <property type="entry name" value="DNA_ligase"/>
    <property type="match status" value="1"/>
</dbReference>
<keyword evidence="3 14" id="KW-0235">DNA replication</keyword>
<organism evidence="19 20">
    <name type="scientific">Actinoplanes nipponensis</name>
    <dbReference type="NCBI Taxonomy" id="135950"/>
    <lineage>
        <taxon>Bacteria</taxon>
        <taxon>Bacillati</taxon>
        <taxon>Actinomycetota</taxon>
        <taxon>Actinomycetes</taxon>
        <taxon>Micromonosporales</taxon>
        <taxon>Micromonosporaceae</taxon>
        <taxon>Actinoplanes</taxon>
    </lineage>
</organism>
<comment type="catalytic activity">
    <reaction evidence="12 14 15">
        <text>ATP + (deoxyribonucleotide)n-3'-hydroxyl + 5'-phospho-(deoxyribonucleotide)m = (deoxyribonucleotide)n+m + AMP + diphosphate.</text>
        <dbReference type="EC" id="6.5.1.1"/>
    </reaction>
</comment>
<dbReference type="EMBL" id="BOMQ01000072">
    <property type="protein sequence ID" value="GIE52631.1"/>
    <property type="molecule type" value="Genomic_DNA"/>
</dbReference>
<evidence type="ECO:0000256" key="4">
    <source>
        <dbReference type="ARBA" id="ARBA00022723"/>
    </source>
</evidence>
<comment type="cofactor">
    <cofactor evidence="14">
        <name>Mg(2+)</name>
        <dbReference type="ChEBI" id="CHEBI:18420"/>
    </cofactor>
</comment>
<feature type="binding site" evidence="14">
    <location>
        <position position="234"/>
    </location>
    <ligand>
        <name>ATP</name>
        <dbReference type="ChEBI" id="CHEBI:30616"/>
    </ligand>
</feature>
<dbReference type="NCBIfam" id="TIGR00574">
    <property type="entry name" value="dnl1"/>
    <property type="match status" value="1"/>
</dbReference>
<dbReference type="NCBIfam" id="NF002868">
    <property type="entry name" value="PRK03180.1"/>
    <property type="match status" value="1"/>
</dbReference>
<dbReference type="Gene3D" id="3.30.470.30">
    <property type="entry name" value="DNA ligase/mRNA capping enzyme"/>
    <property type="match status" value="1"/>
</dbReference>
<dbReference type="SUPFAM" id="SSF56091">
    <property type="entry name" value="DNA ligase/mRNA capping enzyme, catalytic domain"/>
    <property type="match status" value="1"/>
</dbReference>
<dbReference type="EC" id="6.5.1.1" evidence="14"/>
<dbReference type="SUPFAM" id="SSF50249">
    <property type="entry name" value="Nucleic acid-binding proteins"/>
    <property type="match status" value="1"/>
</dbReference>
<keyword evidence="5 14" id="KW-0547">Nucleotide-binding</keyword>
<comment type="caution">
    <text evidence="19">The sequence shown here is derived from an EMBL/GenBank/DDBJ whole genome shotgun (WGS) entry which is preliminary data.</text>
</comment>
<dbReference type="Pfam" id="PF01068">
    <property type="entry name" value="DNA_ligase_A_M"/>
    <property type="match status" value="1"/>
</dbReference>
<comment type="similarity">
    <text evidence="14 16">Belongs to the ATP-dependent DNA ligase family.</text>
</comment>
<dbReference type="GO" id="GO:0006260">
    <property type="term" value="P:DNA replication"/>
    <property type="evidence" value="ECO:0007669"/>
    <property type="project" value="UniProtKB-UniRule"/>
</dbReference>
<dbReference type="PROSITE" id="PS00697">
    <property type="entry name" value="DNA_LIGASE_A1"/>
    <property type="match status" value="1"/>
</dbReference>
<sequence>MGLVQFLDLAATSAAVSATSGRKAKIDLLAAALRRLDPGELAAGSAYLAGELRQRQTGVGYAGLRDRPAPAAEATLTVAEVDDRIAAISVVAGAGSQARRRELLAELFGRATADEQRLLVGLFSGELRQGAQAGLLADAIARAAEVPVAAVRRALLLSGDLKQVAVAALTGGAPALAEISLRVGTPLTPMLASSAPDVAAALLATGSPATVDVKLDGIRIQVHRSGDDVAVFTRSLDDITSRLPDVVAAARAVPAREFVLDGEAMALDAQGRPRPFQETSSRAATRGARRGGQPEPVEGPGLVPYFFDLLHLDGTDLLDEPGRVRWAALADALPADLIVGRQTVENEEQAAEAFAAALAAGQEGVVVKAQEAPYDVGRRGAAWVKVKPRHTLDLVVLAVEWGHGRRQGWLSNLHLGARDPRTGGFVMLGKTFKGLTDELLRWQTERFKELAIDDSGWVVTVRPEQVVEIAFDGVQTSPRYPGGVALRFARVLRYRDDKRAEEADTIDMVKAIGLPPPPKS</sequence>
<keyword evidence="7 14" id="KW-0067">ATP-binding</keyword>